<organism evidence="1 2">
    <name type="scientific">Blyttiomyces helicus</name>
    <dbReference type="NCBI Taxonomy" id="388810"/>
    <lineage>
        <taxon>Eukaryota</taxon>
        <taxon>Fungi</taxon>
        <taxon>Fungi incertae sedis</taxon>
        <taxon>Chytridiomycota</taxon>
        <taxon>Chytridiomycota incertae sedis</taxon>
        <taxon>Chytridiomycetes</taxon>
        <taxon>Chytridiomycetes incertae sedis</taxon>
        <taxon>Blyttiomyces</taxon>
    </lineage>
</organism>
<evidence type="ECO:0000313" key="1">
    <source>
        <dbReference type="EMBL" id="RKO87061.1"/>
    </source>
</evidence>
<evidence type="ECO:0000313" key="2">
    <source>
        <dbReference type="Proteomes" id="UP000269721"/>
    </source>
</evidence>
<reference evidence="2" key="1">
    <citation type="journal article" date="2018" name="Nat. Microbiol.">
        <title>Leveraging single-cell genomics to expand the fungal tree of life.</title>
        <authorList>
            <person name="Ahrendt S.R."/>
            <person name="Quandt C.A."/>
            <person name="Ciobanu D."/>
            <person name="Clum A."/>
            <person name="Salamov A."/>
            <person name="Andreopoulos B."/>
            <person name="Cheng J.F."/>
            <person name="Woyke T."/>
            <person name="Pelin A."/>
            <person name="Henrissat B."/>
            <person name="Reynolds N.K."/>
            <person name="Benny G.L."/>
            <person name="Smith M.E."/>
            <person name="James T.Y."/>
            <person name="Grigoriev I.V."/>
        </authorList>
    </citation>
    <scope>NUCLEOTIDE SEQUENCE [LARGE SCALE GENOMIC DNA]</scope>
</reference>
<keyword evidence="2" id="KW-1185">Reference proteome</keyword>
<dbReference type="AlphaFoldDB" id="A0A4P9W3Z9"/>
<sequence>MRQEGSPCSACNELRKLGRCGARRAGMKWLERLGDEALIAFIKIRERNLDAGKLIQLLGLQCLDTPSTQTSVGIVPVAVGGERNNQNVKMVQMLPNRQHHTHNEISYHHEVNTRHASFRSFELEQGGWWGEASRRDGIGKVGRRKVD</sequence>
<accession>A0A4P9W3Z9</accession>
<dbReference type="Proteomes" id="UP000269721">
    <property type="component" value="Unassembled WGS sequence"/>
</dbReference>
<gene>
    <name evidence="1" type="ORF">BDK51DRAFT_26619</name>
</gene>
<protein>
    <submittedName>
        <fullName evidence="1">Uncharacterized protein</fullName>
    </submittedName>
</protein>
<dbReference type="EMBL" id="KZ997712">
    <property type="protein sequence ID" value="RKO87061.1"/>
    <property type="molecule type" value="Genomic_DNA"/>
</dbReference>
<name>A0A4P9W3Z9_9FUNG</name>
<proteinExistence type="predicted"/>